<reference evidence="9" key="1">
    <citation type="submission" date="2025-08" db="UniProtKB">
        <authorList>
            <consortium name="RefSeq"/>
        </authorList>
    </citation>
    <scope>IDENTIFICATION</scope>
</reference>
<accession>A0A6I9TWF9</accession>
<feature type="binding site" evidence="6">
    <location>
        <position position="77"/>
    </location>
    <ligand>
        <name>Zn(2+)</name>
        <dbReference type="ChEBI" id="CHEBI:29105"/>
        <label>1</label>
    </ligand>
</feature>
<evidence type="ECO:0000259" key="7">
    <source>
        <dbReference type="SMART" id="SM00235"/>
    </source>
</evidence>
<keyword evidence="6" id="KW-0106">Calcium</keyword>
<dbReference type="InterPro" id="IPR006026">
    <property type="entry name" value="Peptidase_Metallo"/>
</dbReference>
<feature type="binding site" evidence="6">
    <location>
        <position position="70"/>
    </location>
    <ligand>
        <name>Ca(2+)</name>
        <dbReference type="ChEBI" id="CHEBI:29108"/>
        <label>3</label>
    </ligand>
</feature>
<feature type="binding site" evidence="6">
    <location>
        <position position="111"/>
    </location>
    <ligand>
        <name>Zn(2+)</name>
        <dbReference type="ChEBI" id="CHEBI:29105"/>
        <label>2</label>
        <note>catalytic</note>
    </ligand>
</feature>
<dbReference type="GO" id="GO:0008270">
    <property type="term" value="F:zinc ion binding"/>
    <property type="evidence" value="ECO:0007669"/>
    <property type="project" value="InterPro"/>
</dbReference>
<dbReference type="InterPro" id="IPR021190">
    <property type="entry name" value="Pept_M10A"/>
</dbReference>
<gene>
    <name evidence="9" type="primary">LOC105171141</name>
</gene>
<evidence type="ECO:0000313" key="9">
    <source>
        <dbReference type="RefSeq" id="XP_011090471.1"/>
    </source>
</evidence>
<evidence type="ECO:0000256" key="2">
    <source>
        <dbReference type="ARBA" id="ARBA00022723"/>
    </source>
</evidence>
<dbReference type="InterPro" id="IPR024079">
    <property type="entry name" value="MetalloPept_cat_dom_sf"/>
</dbReference>
<feature type="binding site" evidence="6">
    <location>
        <position position="121"/>
    </location>
    <ligand>
        <name>Zn(2+)</name>
        <dbReference type="ChEBI" id="CHEBI:29105"/>
        <label>2</label>
        <note>catalytic</note>
    </ligand>
</feature>
<keyword evidence="4 6" id="KW-0862">Zinc</keyword>
<dbReference type="PANTHER" id="PTHR10201">
    <property type="entry name" value="MATRIX METALLOPROTEINASE"/>
    <property type="match status" value="1"/>
</dbReference>
<organism evidence="8 9">
    <name type="scientific">Sesamum indicum</name>
    <name type="common">Oriental sesame</name>
    <name type="synonym">Sesamum orientale</name>
    <dbReference type="NCBI Taxonomy" id="4182"/>
    <lineage>
        <taxon>Eukaryota</taxon>
        <taxon>Viridiplantae</taxon>
        <taxon>Streptophyta</taxon>
        <taxon>Embryophyta</taxon>
        <taxon>Tracheophyta</taxon>
        <taxon>Spermatophyta</taxon>
        <taxon>Magnoliopsida</taxon>
        <taxon>eudicotyledons</taxon>
        <taxon>Gunneridae</taxon>
        <taxon>Pentapetalae</taxon>
        <taxon>asterids</taxon>
        <taxon>lamiids</taxon>
        <taxon>Lamiales</taxon>
        <taxon>Pedaliaceae</taxon>
        <taxon>Sesamum</taxon>
    </lineage>
</organism>
<dbReference type="PRINTS" id="PR00138">
    <property type="entry name" value="MATRIXIN"/>
</dbReference>
<dbReference type="GO" id="GO:0006508">
    <property type="term" value="P:proteolysis"/>
    <property type="evidence" value="ECO:0007669"/>
    <property type="project" value="UniProtKB-KW"/>
</dbReference>
<dbReference type="SMART" id="SM00235">
    <property type="entry name" value="ZnMc"/>
    <property type="match status" value="1"/>
</dbReference>
<keyword evidence="2 6" id="KW-0479">Metal-binding</keyword>
<evidence type="ECO:0000256" key="5">
    <source>
        <dbReference type="PIRSR" id="PIRSR621190-1"/>
    </source>
</evidence>
<feature type="binding site" evidence="6">
    <location>
        <position position="69"/>
    </location>
    <ligand>
        <name>Ca(2+)</name>
        <dbReference type="ChEBI" id="CHEBI:29108"/>
        <label>3</label>
    </ligand>
</feature>
<feature type="binding site" evidence="6">
    <location>
        <position position="62"/>
    </location>
    <ligand>
        <name>Zn(2+)</name>
        <dbReference type="ChEBI" id="CHEBI:29105"/>
        <label>1</label>
    </ligand>
</feature>
<keyword evidence="1" id="KW-0645">Protease</keyword>
<dbReference type="GO" id="GO:0031012">
    <property type="term" value="C:extracellular matrix"/>
    <property type="evidence" value="ECO:0007669"/>
    <property type="project" value="InterPro"/>
</dbReference>
<evidence type="ECO:0000313" key="8">
    <source>
        <dbReference type="Proteomes" id="UP000504604"/>
    </source>
</evidence>
<evidence type="ECO:0000256" key="3">
    <source>
        <dbReference type="ARBA" id="ARBA00022801"/>
    </source>
</evidence>
<protein>
    <submittedName>
        <fullName evidence="9">Metalloendoproteinase 1-like</fullName>
    </submittedName>
</protein>
<dbReference type="AlphaFoldDB" id="A0A6I9TWF9"/>
<dbReference type="Proteomes" id="UP000504604">
    <property type="component" value="Linkage group LG9"/>
</dbReference>
<dbReference type="OrthoDB" id="9397453at2759"/>
<dbReference type="GO" id="GO:0004222">
    <property type="term" value="F:metalloendopeptidase activity"/>
    <property type="evidence" value="ECO:0007669"/>
    <property type="project" value="InterPro"/>
</dbReference>
<dbReference type="RefSeq" id="XP_011090471.1">
    <property type="nucleotide sequence ID" value="XM_011092169.1"/>
</dbReference>
<feature type="binding site" evidence="6">
    <location>
        <position position="115"/>
    </location>
    <ligand>
        <name>Zn(2+)</name>
        <dbReference type="ChEBI" id="CHEBI:29105"/>
        <label>2</label>
        <note>catalytic</note>
    </ligand>
</feature>
<evidence type="ECO:0000256" key="4">
    <source>
        <dbReference type="ARBA" id="ARBA00022833"/>
    </source>
</evidence>
<name>A0A6I9TWF9_SESIN</name>
<feature type="binding site" evidence="6">
    <location>
        <position position="129"/>
    </location>
    <ligand>
        <name>Zn(2+)</name>
        <dbReference type="ChEBI" id="CHEBI:29105"/>
        <label>2</label>
        <note>catalytic</note>
    </ligand>
</feature>
<dbReference type="PANTHER" id="PTHR10201:SF213">
    <property type="entry name" value="METALLOENDOPROTEINASE 2-MMP-LIKE"/>
    <property type="match status" value="1"/>
</dbReference>
<sequence>MPKWPSTKKTPTYSFPPDTRKYILNPIKDATKQWAKVTYFKFTRTTTYDETDIKISFQFKDHGDWEPFDGPLGISAHASAPTEGRLNFNGDKRWINGVAPDEFDLETVEMHELEHILGFGHNSEADALMYPNIPPGIRKKLGQDDIEGIKALYQT</sequence>
<dbReference type="InParanoid" id="A0A6I9TWF9"/>
<dbReference type="SUPFAM" id="SSF55486">
    <property type="entry name" value="Metalloproteases ('zincins'), catalytic domain"/>
    <property type="match status" value="1"/>
</dbReference>
<dbReference type="GeneID" id="105171141"/>
<feature type="binding site" evidence="6">
    <location>
        <position position="64"/>
    </location>
    <ligand>
        <name>Zn(2+)</name>
        <dbReference type="ChEBI" id="CHEBI:29105"/>
        <label>1</label>
    </ligand>
</feature>
<dbReference type="Pfam" id="PF00413">
    <property type="entry name" value="Peptidase_M10"/>
    <property type="match status" value="1"/>
</dbReference>
<keyword evidence="8" id="KW-1185">Reference proteome</keyword>
<dbReference type="KEGG" id="sind:105171141"/>
<feature type="active site" evidence="5">
    <location>
        <position position="112"/>
    </location>
</feature>
<dbReference type="Gene3D" id="3.40.390.10">
    <property type="entry name" value="Collagenase (Catalytic Domain)"/>
    <property type="match status" value="1"/>
</dbReference>
<proteinExistence type="predicted"/>
<feature type="binding site" evidence="6">
    <location>
        <position position="52"/>
    </location>
    <ligand>
        <name>Ca(2+)</name>
        <dbReference type="ChEBI" id="CHEBI:29108"/>
        <label>2</label>
    </ligand>
</feature>
<keyword evidence="3" id="KW-0378">Hydrolase</keyword>
<feature type="binding site" evidence="6">
    <location>
        <position position="18"/>
    </location>
    <ligand>
        <name>Ca(2+)</name>
        <dbReference type="ChEBI" id="CHEBI:29108"/>
        <label>1</label>
    </ligand>
</feature>
<dbReference type="InterPro" id="IPR001818">
    <property type="entry name" value="Pept_M10_metallopeptidase"/>
</dbReference>
<dbReference type="GO" id="GO:0030198">
    <property type="term" value="P:extracellular matrix organization"/>
    <property type="evidence" value="ECO:0007669"/>
    <property type="project" value="TreeGrafter"/>
</dbReference>
<comment type="cofactor">
    <cofactor evidence="6">
        <name>Ca(2+)</name>
        <dbReference type="ChEBI" id="CHEBI:29108"/>
    </cofactor>
    <text evidence="6">Can bind about 5 Ca(2+) ions per subunit.</text>
</comment>
<dbReference type="Gramene" id="SIN_1015200.t">
    <property type="protein sequence ID" value="SIN_1015200.t.cds1"/>
    <property type="gene ID" value="SIN_1015200"/>
</dbReference>
<comment type="cofactor">
    <cofactor evidence="6">
        <name>Zn(2+)</name>
        <dbReference type="ChEBI" id="CHEBI:29105"/>
    </cofactor>
    <text evidence="6">Binds 2 Zn(2+) ions per subunit.</text>
</comment>
<evidence type="ECO:0000256" key="6">
    <source>
        <dbReference type="PIRSR" id="PIRSR621190-2"/>
    </source>
</evidence>
<evidence type="ECO:0000256" key="1">
    <source>
        <dbReference type="ARBA" id="ARBA00022670"/>
    </source>
</evidence>
<feature type="domain" description="Peptidase metallopeptidase" evidence="7">
    <location>
        <begin position="1"/>
        <end position="155"/>
    </location>
</feature>
<dbReference type="GO" id="GO:0030574">
    <property type="term" value="P:collagen catabolic process"/>
    <property type="evidence" value="ECO:0007669"/>
    <property type="project" value="TreeGrafter"/>
</dbReference>